<protein>
    <recommendedName>
        <fullName evidence="4">Tetratricopeptide repeat protein</fullName>
    </recommendedName>
</protein>
<gene>
    <name evidence="2" type="ORF">QQ020_02170</name>
</gene>
<sequence length="244" mass="28147">MEASEDYTTLFDQYLRGELDKAKVIEFENRLETDEHFLQQFNLHKETLEGIDQHFDEMLKSKLKVIEQEISHPTATSRPWVWWAIAAAVTLLLVSTFLLYAPRESIDDTFQAFYEPYPNIVNPSSRSLHSQSESWSVAYDARDYAFAMLAIEKELLLSPDSVDLLFYHGQAAMATNQLSKASGQLQVVLNRDSSRYTGPAIWYLSLIEFKQGRNEATKKYLDRLISGHSDYEDKAKELYAIINK</sequence>
<feature type="transmembrane region" description="Helical" evidence="1">
    <location>
        <begin position="80"/>
        <end position="101"/>
    </location>
</feature>
<evidence type="ECO:0000256" key="1">
    <source>
        <dbReference type="SAM" id="Phobius"/>
    </source>
</evidence>
<dbReference type="EMBL" id="JAUJEB010000001">
    <property type="protein sequence ID" value="MDN5210827.1"/>
    <property type="molecule type" value="Genomic_DNA"/>
</dbReference>
<keyword evidence="1" id="KW-1133">Transmembrane helix</keyword>
<keyword evidence="1" id="KW-0812">Transmembrane</keyword>
<evidence type="ECO:0008006" key="4">
    <source>
        <dbReference type="Google" id="ProtNLM"/>
    </source>
</evidence>
<organism evidence="2 3">
    <name type="scientific">Agaribacillus aureus</name>
    <dbReference type="NCBI Taxonomy" id="3051825"/>
    <lineage>
        <taxon>Bacteria</taxon>
        <taxon>Pseudomonadati</taxon>
        <taxon>Bacteroidota</taxon>
        <taxon>Cytophagia</taxon>
        <taxon>Cytophagales</taxon>
        <taxon>Splendidivirgaceae</taxon>
        <taxon>Agaribacillus</taxon>
    </lineage>
</organism>
<comment type="caution">
    <text evidence="2">The sequence shown here is derived from an EMBL/GenBank/DDBJ whole genome shotgun (WGS) entry which is preliminary data.</text>
</comment>
<name>A0ABT8L164_9BACT</name>
<accession>A0ABT8L164</accession>
<keyword evidence="1" id="KW-0472">Membrane</keyword>
<dbReference type="InterPro" id="IPR011990">
    <property type="entry name" value="TPR-like_helical_dom_sf"/>
</dbReference>
<dbReference type="Gene3D" id="1.25.40.10">
    <property type="entry name" value="Tetratricopeptide repeat domain"/>
    <property type="match status" value="1"/>
</dbReference>
<proteinExistence type="predicted"/>
<evidence type="ECO:0000313" key="3">
    <source>
        <dbReference type="Proteomes" id="UP001172083"/>
    </source>
</evidence>
<dbReference type="RefSeq" id="WP_346756167.1">
    <property type="nucleotide sequence ID" value="NZ_JAUJEB010000001.1"/>
</dbReference>
<keyword evidence="3" id="KW-1185">Reference proteome</keyword>
<dbReference type="Proteomes" id="UP001172083">
    <property type="component" value="Unassembled WGS sequence"/>
</dbReference>
<evidence type="ECO:0000313" key="2">
    <source>
        <dbReference type="EMBL" id="MDN5210827.1"/>
    </source>
</evidence>
<dbReference type="SUPFAM" id="SSF48452">
    <property type="entry name" value="TPR-like"/>
    <property type="match status" value="1"/>
</dbReference>
<reference evidence="2" key="1">
    <citation type="submission" date="2023-06" db="EMBL/GenBank/DDBJ databases">
        <title>Genomic of Agaribacillus aureum.</title>
        <authorList>
            <person name="Wang G."/>
        </authorList>
    </citation>
    <scope>NUCLEOTIDE SEQUENCE</scope>
    <source>
        <strain evidence="2">BMA12</strain>
    </source>
</reference>